<protein>
    <submittedName>
        <fullName evidence="1">Uncharacterized protein</fullName>
    </submittedName>
</protein>
<proteinExistence type="predicted"/>
<accession>A0A098G3R5</accession>
<dbReference type="Proteomes" id="UP000032430">
    <property type="component" value="Chromosome I"/>
</dbReference>
<organism evidence="1 2">
    <name type="scientific">Legionella fallonii LLAP-10</name>
    <dbReference type="NCBI Taxonomy" id="1212491"/>
    <lineage>
        <taxon>Bacteria</taxon>
        <taxon>Pseudomonadati</taxon>
        <taxon>Pseudomonadota</taxon>
        <taxon>Gammaproteobacteria</taxon>
        <taxon>Legionellales</taxon>
        <taxon>Legionellaceae</taxon>
        <taxon>Legionella</taxon>
    </lineage>
</organism>
<sequence length="74" mass="8502">MLAHYYKKHTLIVTFGRILIIRLRSKLAQGNSGSETTVNTKVTRGFEHRIDKAIFRCGRVYRSIIIILLSLLSL</sequence>
<dbReference type="KEGG" id="lfa:LFA_1707"/>
<name>A0A098G3R5_9GAMM</name>
<dbReference type="EMBL" id="LN614827">
    <property type="protein sequence ID" value="CEG57113.1"/>
    <property type="molecule type" value="Genomic_DNA"/>
</dbReference>
<gene>
    <name evidence="1" type="ORF">LFA_1707</name>
</gene>
<evidence type="ECO:0000313" key="1">
    <source>
        <dbReference type="EMBL" id="CEG57113.1"/>
    </source>
</evidence>
<evidence type="ECO:0000313" key="2">
    <source>
        <dbReference type="Proteomes" id="UP000032430"/>
    </source>
</evidence>
<dbReference type="AlphaFoldDB" id="A0A098G3R5"/>
<reference evidence="2" key="1">
    <citation type="submission" date="2014-09" db="EMBL/GenBank/DDBJ databases">
        <authorList>
            <person name="Gomez-Valero L."/>
        </authorList>
    </citation>
    <scope>NUCLEOTIDE SEQUENCE [LARGE SCALE GENOMIC DNA]</scope>
    <source>
        <strain evidence="2">ATCC700992</strain>
    </source>
</reference>
<dbReference type="HOGENOM" id="CLU_2683315_0_0_6"/>
<keyword evidence="2" id="KW-1185">Reference proteome</keyword>